<dbReference type="AlphaFoldDB" id="A0A5B7BW16"/>
<protein>
    <submittedName>
        <fullName evidence="1">Uncharacterized protein</fullName>
    </submittedName>
</protein>
<gene>
    <name evidence="1" type="ORF">Din_040754</name>
</gene>
<organism evidence="1">
    <name type="scientific">Davidia involucrata</name>
    <name type="common">Dove tree</name>
    <dbReference type="NCBI Taxonomy" id="16924"/>
    <lineage>
        <taxon>Eukaryota</taxon>
        <taxon>Viridiplantae</taxon>
        <taxon>Streptophyta</taxon>
        <taxon>Embryophyta</taxon>
        <taxon>Tracheophyta</taxon>
        <taxon>Spermatophyta</taxon>
        <taxon>Magnoliopsida</taxon>
        <taxon>eudicotyledons</taxon>
        <taxon>Gunneridae</taxon>
        <taxon>Pentapetalae</taxon>
        <taxon>asterids</taxon>
        <taxon>Cornales</taxon>
        <taxon>Nyssaceae</taxon>
        <taxon>Davidia</taxon>
    </lineage>
</organism>
<proteinExistence type="predicted"/>
<reference evidence="1" key="1">
    <citation type="submission" date="2019-08" db="EMBL/GenBank/DDBJ databases">
        <title>Reference gene set and small RNA set construction with multiple tissues from Davidia involucrata Baill.</title>
        <authorList>
            <person name="Yang H."/>
            <person name="Zhou C."/>
            <person name="Li G."/>
            <person name="Wang J."/>
            <person name="Gao P."/>
            <person name="Wang M."/>
            <person name="Wang R."/>
            <person name="Zhao Y."/>
        </authorList>
    </citation>
    <scope>NUCLEOTIDE SEQUENCE</scope>
    <source>
        <tissue evidence="1">Mixed with DoveR01_LX</tissue>
    </source>
</reference>
<name>A0A5B7BW16_DAVIN</name>
<dbReference type="EMBL" id="GHES01040754">
    <property type="protein sequence ID" value="MPA71313.1"/>
    <property type="molecule type" value="Transcribed_RNA"/>
</dbReference>
<accession>A0A5B7BW16</accession>
<sequence length="101" mass="11188">MKLKLRDKAGEDRMIDLDPLDLASISVDLDDTYDDPLFDWIKPSHLDQPGGATDPEIVGHAQAMSIDVDCVMAEKVGISSDEMMKKLYIPFSCDEGFTHAT</sequence>
<evidence type="ECO:0000313" key="1">
    <source>
        <dbReference type="EMBL" id="MPA71313.1"/>
    </source>
</evidence>